<accession>A0ACC2AXD5</accession>
<name>A0ACC2AXD5_DIPCM</name>
<comment type="caution">
    <text evidence="1">The sequence shown here is derived from an EMBL/GenBank/DDBJ whole genome shotgun (WGS) entry which is preliminary data.</text>
</comment>
<reference evidence="2" key="1">
    <citation type="journal article" date="2024" name="Proc. Natl. Acad. Sci. U.S.A.">
        <title>Extraordinary preservation of gene collinearity over three hundred million years revealed in homosporous lycophytes.</title>
        <authorList>
            <person name="Li C."/>
            <person name="Wickell D."/>
            <person name="Kuo L.Y."/>
            <person name="Chen X."/>
            <person name="Nie B."/>
            <person name="Liao X."/>
            <person name="Peng D."/>
            <person name="Ji J."/>
            <person name="Jenkins J."/>
            <person name="Williams M."/>
            <person name="Shu S."/>
            <person name="Plott C."/>
            <person name="Barry K."/>
            <person name="Rajasekar S."/>
            <person name="Grimwood J."/>
            <person name="Han X."/>
            <person name="Sun S."/>
            <person name="Hou Z."/>
            <person name="He W."/>
            <person name="Dai G."/>
            <person name="Sun C."/>
            <person name="Schmutz J."/>
            <person name="Leebens-Mack J.H."/>
            <person name="Li F.W."/>
            <person name="Wang L."/>
        </authorList>
    </citation>
    <scope>NUCLEOTIDE SEQUENCE [LARGE SCALE GENOMIC DNA]</scope>
    <source>
        <strain evidence="2">cv. PW_Plant_1</strain>
    </source>
</reference>
<dbReference type="EMBL" id="CM055110">
    <property type="protein sequence ID" value="KAJ7522166.1"/>
    <property type="molecule type" value="Genomic_DNA"/>
</dbReference>
<dbReference type="Proteomes" id="UP001162992">
    <property type="component" value="Chromosome 19"/>
</dbReference>
<protein>
    <submittedName>
        <fullName evidence="1">Uncharacterized protein</fullName>
    </submittedName>
</protein>
<evidence type="ECO:0000313" key="1">
    <source>
        <dbReference type="EMBL" id="KAJ7522166.1"/>
    </source>
</evidence>
<organism evidence="1 2">
    <name type="scientific">Diphasiastrum complanatum</name>
    <name type="common">Issler's clubmoss</name>
    <name type="synonym">Lycopodium complanatum</name>
    <dbReference type="NCBI Taxonomy" id="34168"/>
    <lineage>
        <taxon>Eukaryota</taxon>
        <taxon>Viridiplantae</taxon>
        <taxon>Streptophyta</taxon>
        <taxon>Embryophyta</taxon>
        <taxon>Tracheophyta</taxon>
        <taxon>Lycopodiopsida</taxon>
        <taxon>Lycopodiales</taxon>
        <taxon>Lycopodiaceae</taxon>
        <taxon>Lycopodioideae</taxon>
        <taxon>Diphasiastrum</taxon>
    </lineage>
</organism>
<gene>
    <name evidence="1" type="ORF">O6H91_19G085700</name>
</gene>
<sequence>MPFGKDLLAGKCMAVTRSVLWGMDRTTFRAILMHTTNEKRQLYENFLQEVPLLKTLNKYERSAIADVLQGQYFEKGQDIIVEGQCGDKLYFLEEGEADAKAGQKLTMKYRRGDYFGELALLHDQPRAATVTAVTQCKCVTIDRESFKVVEILVLA</sequence>
<evidence type="ECO:0000313" key="2">
    <source>
        <dbReference type="Proteomes" id="UP001162992"/>
    </source>
</evidence>
<proteinExistence type="predicted"/>
<keyword evidence="2" id="KW-1185">Reference proteome</keyword>